<sequence>MRLPSKADWAALDPNDLEAPYIREHFFGKSFEDALELFENNAIFYGEELLSMPYGLFNFYAPALVAYLLSERARGDADGASSFLIRMSWLLDKMPELMSSETKKLLLDASEKIAHSQDFYDASVDIYGSFLEQYTKIKSYT</sequence>
<keyword evidence="2" id="KW-1185">Reference proteome</keyword>
<organism evidence="1 2">
    <name type="scientific">Undibacterium danionis</name>
    <dbReference type="NCBI Taxonomy" id="1812100"/>
    <lineage>
        <taxon>Bacteria</taxon>
        <taxon>Pseudomonadati</taxon>
        <taxon>Pseudomonadota</taxon>
        <taxon>Betaproteobacteria</taxon>
        <taxon>Burkholderiales</taxon>
        <taxon>Oxalobacteraceae</taxon>
        <taxon>Undibacterium</taxon>
    </lineage>
</organism>
<dbReference type="RefSeq" id="WP_390210673.1">
    <property type="nucleotide sequence ID" value="NZ_JBHLXJ010000005.1"/>
</dbReference>
<protein>
    <submittedName>
        <fullName evidence="1">Uncharacterized protein</fullName>
    </submittedName>
</protein>
<accession>A0ABV6IBN1</accession>
<evidence type="ECO:0000313" key="1">
    <source>
        <dbReference type="EMBL" id="MFC0349236.1"/>
    </source>
</evidence>
<reference evidence="1 2" key="1">
    <citation type="submission" date="2024-09" db="EMBL/GenBank/DDBJ databases">
        <authorList>
            <person name="Sun Q."/>
            <person name="Mori K."/>
        </authorList>
    </citation>
    <scope>NUCLEOTIDE SEQUENCE [LARGE SCALE GENOMIC DNA]</scope>
    <source>
        <strain evidence="1 2">CCM 8677</strain>
    </source>
</reference>
<comment type="caution">
    <text evidence="1">The sequence shown here is derived from an EMBL/GenBank/DDBJ whole genome shotgun (WGS) entry which is preliminary data.</text>
</comment>
<evidence type="ECO:0000313" key="2">
    <source>
        <dbReference type="Proteomes" id="UP001589844"/>
    </source>
</evidence>
<dbReference type="Proteomes" id="UP001589844">
    <property type="component" value="Unassembled WGS sequence"/>
</dbReference>
<name>A0ABV6IBN1_9BURK</name>
<proteinExistence type="predicted"/>
<gene>
    <name evidence="1" type="ORF">ACFFJH_05420</name>
</gene>
<dbReference type="EMBL" id="JBHLXJ010000005">
    <property type="protein sequence ID" value="MFC0349236.1"/>
    <property type="molecule type" value="Genomic_DNA"/>
</dbReference>